<protein>
    <recommendedName>
        <fullName evidence="1">RNA helicase</fullName>
        <ecNumber evidence="1">3.6.4.13</ecNumber>
    </recommendedName>
</protein>
<dbReference type="CDD" id="cd17967">
    <property type="entry name" value="DEADc_DDX3_DDX4"/>
    <property type="match status" value="1"/>
</dbReference>
<evidence type="ECO:0000256" key="3">
    <source>
        <dbReference type="ARBA" id="ARBA00022801"/>
    </source>
</evidence>
<feature type="domain" description="DEAD-box RNA helicase Q" evidence="13">
    <location>
        <begin position="405"/>
        <end position="433"/>
    </location>
</feature>
<dbReference type="GO" id="GO:0005524">
    <property type="term" value="F:ATP binding"/>
    <property type="evidence" value="ECO:0007669"/>
    <property type="project" value="UniProtKB-KW"/>
</dbReference>
<feature type="region of interest" description="Disordered" evidence="10">
    <location>
        <begin position="344"/>
        <end position="379"/>
    </location>
</feature>
<keyword evidence="3" id="KW-0378">Hydrolase</keyword>
<dbReference type="Proteomes" id="UP000436088">
    <property type="component" value="Unassembled WGS sequence"/>
</dbReference>
<dbReference type="SUPFAM" id="SSF52540">
    <property type="entry name" value="P-loop containing nucleoside triphosphate hydrolases"/>
    <property type="match status" value="1"/>
</dbReference>
<organism evidence="14 15">
    <name type="scientific">Hibiscus syriacus</name>
    <name type="common">Rose of Sharon</name>
    <dbReference type="NCBI Taxonomy" id="106335"/>
    <lineage>
        <taxon>Eukaryota</taxon>
        <taxon>Viridiplantae</taxon>
        <taxon>Streptophyta</taxon>
        <taxon>Embryophyta</taxon>
        <taxon>Tracheophyta</taxon>
        <taxon>Spermatophyta</taxon>
        <taxon>Magnoliopsida</taxon>
        <taxon>eudicotyledons</taxon>
        <taxon>Gunneridae</taxon>
        <taxon>Pentapetalae</taxon>
        <taxon>rosids</taxon>
        <taxon>malvids</taxon>
        <taxon>Malvales</taxon>
        <taxon>Malvaceae</taxon>
        <taxon>Malvoideae</taxon>
        <taxon>Hibiscus</taxon>
    </lineage>
</organism>
<dbReference type="EC" id="3.6.4.13" evidence="1"/>
<evidence type="ECO:0000313" key="15">
    <source>
        <dbReference type="Proteomes" id="UP000436088"/>
    </source>
</evidence>
<name>A0A6A3A0I9_HIBSY</name>
<dbReference type="AlphaFoldDB" id="A0A6A3A0I9"/>
<dbReference type="InterPro" id="IPR014001">
    <property type="entry name" value="Helicase_ATP-bd"/>
</dbReference>
<evidence type="ECO:0000256" key="8">
    <source>
        <dbReference type="ARBA" id="ARBA00047984"/>
    </source>
</evidence>
<dbReference type="FunFam" id="3.40.50.300:FF:000008">
    <property type="entry name" value="ATP-dependent RNA helicase RhlB"/>
    <property type="match status" value="1"/>
</dbReference>
<evidence type="ECO:0000313" key="14">
    <source>
        <dbReference type="EMBL" id="KAE8697810.1"/>
    </source>
</evidence>
<dbReference type="InterPro" id="IPR001650">
    <property type="entry name" value="Helicase_C-like"/>
</dbReference>
<dbReference type="CDD" id="cd18787">
    <property type="entry name" value="SF2_C_DEAD"/>
    <property type="match status" value="1"/>
</dbReference>
<sequence>MPLIYTTFELSNNDDVEMMADSQSNYSDGNIEMYAKFVQMRTVRGQPLSLHYGLAEQVDQVDSPTTVMCNDFNAIMGNSHYGAGILTSMGRHSSATPYDMYRGGSTNNPYDNIASSSRGRHSSVNFFDLNMEMSSTQQSVQFPFDTMASSSRGRHSTASFFDLNPDMPSRSRGRRVSSRFFDLNVESMKEPSSSLREPGADDAETGLFIHPESPQFNSDDDDVDEVRANVAQTDPPTHMFGENMRTSWADSVASETAVSDNNSLRRPTRSTYVPPHLRNRPASDTPNLSGAASEKTSFNGTAGGSQWSLSNMGGGGGGGIKPEERRQSLGYGYAGAGRGGDGGVWNNRSCGSDRREREVNPFGDNDEADGRDQAFSEQENSGINFDAYEDIPVETSGENVPPPVNTFAAIDLGEQLNQNIRRCKYVKPTPVQRHAIPIVLGGRDLMACAQTGSGKTAAFCFPIISGIMREKYVQRPRVARTVYPLALILSPTRELSCQIHDEAKKFSYQTGVKVVVAYGGAPINQQLRELERGADILVATPGRLVDLLERARVSLRMIRYLALDEADRMLDMGFEPQIRKIVEQMDMPGRGTRQSMLFSATFPREIQRLASDFLSNYIFLVVGRVGSSTDLIVQRVEFVQESDKRSHLMDLLHAQRENGAHGKQALTLVFVETKKGADSLEHWLCINGFPATTIHGDRTQQEREQALRFFKSGKTPILVATDVAARGLDIPHVAHVVNFDLPNDIDDYVHRIGRTGRAGKTGLATAFFNEGNSSLARPLAELMQEASQEVPAWLTRYASRAPCGGNKNRRYGGGRFGGRDFRREGSVGRNLDYYGGGGGGGGCGENNGAAYAVPGNYGGGYVPGVTSAWD</sequence>
<feature type="compositionally biased region" description="Polar residues" evidence="10">
    <location>
        <begin position="282"/>
        <end position="311"/>
    </location>
</feature>
<dbReference type="SMART" id="SM00490">
    <property type="entry name" value="HELICc"/>
    <property type="match status" value="1"/>
</dbReference>
<feature type="compositionally biased region" description="Polar residues" evidence="10">
    <location>
        <begin position="251"/>
        <end position="271"/>
    </location>
</feature>
<dbReference type="PROSITE" id="PS51194">
    <property type="entry name" value="HELICASE_CTER"/>
    <property type="match status" value="1"/>
</dbReference>
<dbReference type="InterPro" id="IPR014014">
    <property type="entry name" value="RNA_helicase_DEAD_Q_motif"/>
</dbReference>
<dbReference type="FunFam" id="3.40.50.300:FF:000397">
    <property type="entry name" value="Probable ATP-dependent RNA helicase DDX4"/>
    <property type="match status" value="1"/>
</dbReference>
<feature type="region of interest" description="Disordered" evidence="10">
    <location>
        <begin position="251"/>
        <end position="325"/>
    </location>
</feature>
<comment type="similarity">
    <text evidence="7">Belongs to the DEAD box helicase family. DDX3/DED1 subfamily.</text>
</comment>
<keyword evidence="5" id="KW-0067">ATP-binding</keyword>
<dbReference type="InterPro" id="IPR044763">
    <property type="entry name" value="Ded1/Dbp1_DEADc"/>
</dbReference>
<dbReference type="Gene3D" id="3.40.50.300">
    <property type="entry name" value="P-loop containing nucleotide triphosphate hydrolases"/>
    <property type="match status" value="2"/>
</dbReference>
<keyword evidence="15" id="KW-1185">Reference proteome</keyword>
<evidence type="ECO:0000256" key="7">
    <source>
        <dbReference type="ARBA" id="ARBA00024358"/>
    </source>
</evidence>
<dbReference type="Pfam" id="PF00270">
    <property type="entry name" value="DEAD"/>
    <property type="match status" value="1"/>
</dbReference>
<dbReference type="PANTHER" id="PTHR47958">
    <property type="entry name" value="ATP-DEPENDENT RNA HELICASE DBP3"/>
    <property type="match status" value="1"/>
</dbReference>
<feature type="domain" description="Helicase C-terminal" evidence="12">
    <location>
        <begin position="647"/>
        <end position="798"/>
    </location>
</feature>
<evidence type="ECO:0000256" key="4">
    <source>
        <dbReference type="ARBA" id="ARBA00022806"/>
    </source>
</evidence>
<dbReference type="EMBL" id="VEPZ02001049">
    <property type="protein sequence ID" value="KAE8697810.1"/>
    <property type="molecule type" value="Genomic_DNA"/>
</dbReference>
<reference evidence="14" key="1">
    <citation type="submission" date="2019-09" db="EMBL/GenBank/DDBJ databases">
        <title>Draft genome information of white flower Hibiscus syriacus.</title>
        <authorList>
            <person name="Kim Y.-M."/>
        </authorList>
    </citation>
    <scope>NUCLEOTIDE SEQUENCE [LARGE SCALE GENOMIC DNA]</scope>
    <source>
        <strain evidence="14">YM2019G1</strain>
    </source>
</reference>
<dbReference type="GO" id="GO:0016787">
    <property type="term" value="F:hydrolase activity"/>
    <property type="evidence" value="ECO:0007669"/>
    <property type="project" value="UniProtKB-KW"/>
</dbReference>
<dbReference type="Pfam" id="PF00271">
    <property type="entry name" value="Helicase_C"/>
    <property type="match status" value="1"/>
</dbReference>
<dbReference type="PROSITE" id="PS51192">
    <property type="entry name" value="HELICASE_ATP_BIND_1"/>
    <property type="match status" value="1"/>
</dbReference>
<evidence type="ECO:0000256" key="10">
    <source>
        <dbReference type="SAM" id="MobiDB-lite"/>
    </source>
</evidence>
<dbReference type="PROSITE" id="PS51195">
    <property type="entry name" value="Q_MOTIF"/>
    <property type="match status" value="1"/>
</dbReference>
<keyword evidence="2" id="KW-0547">Nucleotide-binding</keyword>
<comment type="catalytic activity">
    <reaction evidence="8">
        <text>ATP + H2O = ADP + phosphate + H(+)</text>
        <dbReference type="Rhea" id="RHEA:13065"/>
        <dbReference type="ChEBI" id="CHEBI:15377"/>
        <dbReference type="ChEBI" id="CHEBI:15378"/>
        <dbReference type="ChEBI" id="CHEBI:30616"/>
        <dbReference type="ChEBI" id="CHEBI:43474"/>
        <dbReference type="ChEBI" id="CHEBI:456216"/>
        <dbReference type="EC" id="3.6.4.13"/>
    </reaction>
</comment>
<dbReference type="GO" id="GO:0003724">
    <property type="term" value="F:RNA helicase activity"/>
    <property type="evidence" value="ECO:0007669"/>
    <property type="project" value="UniProtKB-EC"/>
</dbReference>
<evidence type="ECO:0000259" key="11">
    <source>
        <dbReference type="PROSITE" id="PS51192"/>
    </source>
</evidence>
<keyword evidence="6" id="KW-0694">RNA-binding</keyword>
<dbReference type="InterPro" id="IPR027417">
    <property type="entry name" value="P-loop_NTPase"/>
</dbReference>
<dbReference type="InterPro" id="IPR011545">
    <property type="entry name" value="DEAD/DEAH_box_helicase_dom"/>
</dbReference>
<keyword evidence="4 14" id="KW-0347">Helicase</keyword>
<evidence type="ECO:0000256" key="6">
    <source>
        <dbReference type="ARBA" id="ARBA00022884"/>
    </source>
</evidence>
<proteinExistence type="inferred from homology"/>
<evidence type="ECO:0000256" key="1">
    <source>
        <dbReference type="ARBA" id="ARBA00012552"/>
    </source>
</evidence>
<evidence type="ECO:0000259" key="13">
    <source>
        <dbReference type="PROSITE" id="PS51195"/>
    </source>
</evidence>
<evidence type="ECO:0000259" key="12">
    <source>
        <dbReference type="PROSITE" id="PS51194"/>
    </source>
</evidence>
<evidence type="ECO:0000256" key="2">
    <source>
        <dbReference type="ARBA" id="ARBA00022741"/>
    </source>
</evidence>
<dbReference type="SMART" id="SM00487">
    <property type="entry name" value="DEXDc"/>
    <property type="match status" value="1"/>
</dbReference>
<feature type="domain" description="Helicase ATP-binding" evidence="11">
    <location>
        <begin position="436"/>
        <end position="620"/>
    </location>
</feature>
<comment type="caution">
    <text evidence="14">The sequence shown here is derived from an EMBL/GenBank/DDBJ whole genome shotgun (WGS) entry which is preliminary data.</text>
</comment>
<accession>A0A6A3A0I9</accession>
<gene>
    <name evidence="14" type="ORF">F3Y22_tig00110610pilonHSYRG00497</name>
</gene>
<dbReference type="GO" id="GO:0003723">
    <property type="term" value="F:RNA binding"/>
    <property type="evidence" value="ECO:0007669"/>
    <property type="project" value="UniProtKB-KW"/>
</dbReference>
<feature type="short sequence motif" description="Q motif" evidence="9">
    <location>
        <begin position="405"/>
        <end position="433"/>
    </location>
</feature>
<evidence type="ECO:0000256" key="5">
    <source>
        <dbReference type="ARBA" id="ARBA00022840"/>
    </source>
</evidence>
<evidence type="ECO:0000256" key="9">
    <source>
        <dbReference type="PROSITE-ProRule" id="PRU00552"/>
    </source>
</evidence>